<organism evidence="1 2">
    <name type="scientific">Streptomyces akebiae</name>
    <dbReference type="NCBI Taxonomy" id="2865673"/>
    <lineage>
        <taxon>Bacteria</taxon>
        <taxon>Bacillati</taxon>
        <taxon>Actinomycetota</taxon>
        <taxon>Actinomycetes</taxon>
        <taxon>Kitasatosporales</taxon>
        <taxon>Streptomycetaceae</taxon>
        <taxon>Streptomyces</taxon>
    </lineage>
</organism>
<accession>A0ABX8XWD1</accession>
<protein>
    <submittedName>
        <fullName evidence="1">Uncharacterized protein</fullName>
    </submittedName>
</protein>
<dbReference type="EMBL" id="CP080647">
    <property type="protein sequence ID" value="QYX80246.1"/>
    <property type="molecule type" value="Genomic_DNA"/>
</dbReference>
<evidence type="ECO:0000313" key="2">
    <source>
        <dbReference type="Proteomes" id="UP000827138"/>
    </source>
</evidence>
<dbReference type="InterPro" id="IPR011990">
    <property type="entry name" value="TPR-like_helical_dom_sf"/>
</dbReference>
<gene>
    <name evidence="1" type="ORF">K1J60_30300</name>
</gene>
<sequence length="443" mass="48061">MTEATLLRRLMDERHWTYDDFNRIYKGVAEDLYTETGDAVLRGAEVAEMTYRRWTAGKVQTPARPAPQVLARMFPDYTIRELLAPPGEATGPTTEQRTLNEGELAMTARDAAAHAGAAASQAVPDISMDQLEEDVVTIAQTYGRTPPFEVYRRAKELLAVAQEMLDRTQMPRQRQRAYLNAGQAAAILGSACFDLGALGPSAQLARTAALYGQVIEHGPLQAFAHGALALRAYWEGRPSEAVRLVHTAQRFSGLGDTAVTRLAVIEGRAYGHLGNGDAAAQAIRRSLEADTGRRDEMHDDIGGEFGFPPDRVAMSNATTYLLLRNAEGAEEAADQALSLLSAQPPERRPVLITSQAGVDLAGARLLRRELDGAVEALEPVFQLPAEWRGAGVVERISAVRSELTHTDFQTSPQAASLGERIEHFCRIAAPQQLGAAARLAIEG</sequence>
<dbReference type="RefSeq" id="WP_220648973.1">
    <property type="nucleotide sequence ID" value="NZ_CP080647.1"/>
</dbReference>
<evidence type="ECO:0000313" key="1">
    <source>
        <dbReference type="EMBL" id="QYX80246.1"/>
    </source>
</evidence>
<proteinExistence type="predicted"/>
<reference evidence="1 2" key="1">
    <citation type="submission" date="2021-08" db="EMBL/GenBank/DDBJ databases">
        <authorList>
            <person name="Ping M."/>
        </authorList>
    </citation>
    <scope>NUCLEOTIDE SEQUENCE [LARGE SCALE GENOMIC DNA]</scope>
    <source>
        <strain evidence="1 2">MG28</strain>
    </source>
</reference>
<name>A0ABX8XWD1_9ACTN</name>
<dbReference type="SUPFAM" id="SSF48452">
    <property type="entry name" value="TPR-like"/>
    <property type="match status" value="1"/>
</dbReference>
<keyword evidence="2" id="KW-1185">Reference proteome</keyword>
<dbReference type="Proteomes" id="UP000827138">
    <property type="component" value="Chromosome"/>
</dbReference>
<dbReference type="Gene3D" id="1.25.40.10">
    <property type="entry name" value="Tetratricopeptide repeat domain"/>
    <property type="match status" value="1"/>
</dbReference>